<feature type="region of interest" description="Disordered" evidence="3">
    <location>
        <begin position="670"/>
        <end position="746"/>
    </location>
</feature>
<dbReference type="SMART" id="SM00100">
    <property type="entry name" value="cNMP"/>
    <property type="match status" value="1"/>
</dbReference>
<evidence type="ECO:0000256" key="4">
    <source>
        <dbReference type="SAM" id="Phobius"/>
    </source>
</evidence>
<dbReference type="PANTHER" id="PTHR45743">
    <property type="entry name" value="POTASSIUM CHANNEL AKT1"/>
    <property type="match status" value="1"/>
</dbReference>
<dbReference type="Pfam" id="PF07885">
    <property type="entry name" value="Ion_trans_2"/>
    <property type="match status" value="1"/>
</dbReference>
<feature type="region of interest" description="Disordered" evidence="3">
    <location>
        <begin position="766"/>
        <end position="857"/>
    </location>
</feature>
<dbReference type="Proteomes" id="UP000815325">
    <property type="component" value="Unassembled WGS sequence"/>
</dbReference>
<keyword evidence="4" id="KW-0472">Membrane</keyword>
<keyword evidence="1" id="KW-0631">Potassium channel</keyword>
<feature type="region of interest" description="Disordered" evidence="3">
    <location>
        <begin position="944"/>
        <end position="963"/>
    </location>
</feature>
<dbReference type="Gene3D" id="1.10.287.630">
    <property type="entry name" value="Helix hairpin bin"/>
    <property type="match status" value="1"/>
</dbReference>
<feature type="compositionally biased region" description="Basic and acidic residues" evidence="3">
    <location>
        <begin position="694"/>
        <end position="705"/>
    </location>
</feature>
<feature type="region of interest" description="Disordered" evidence="3">
    <location>
        <begin position="20"/>
        <end position="39"/>
    </location>
</feature>
<evidence type="ECO:0000256" key="2">
    <source>
        <dbReference type="ARBA" id="ARBA00022882"/>
    </source>
</evidence>
<dbReference type="Gene3D" id="2.60.120.10">
    <property type="entry name" value="Jelly Rolls"/>
    <property type="match status" value="1"/>
</dbReference>
<feature type="transmembrane region" description="Helical" evidence="4">
    <location>
        <begin position="224"/>
        <end position="248"/>
    </location>
</feature>
<reference evidence="6" key="1">
    <citation type="submission" date="2017-08" db="EMBL/GenBank/DDBJ databases">
        <authorList>
            <person name="Polle J.E."/>
            <person name="Barry K."/>
            <person name="Cushman J."/>
            <person name="Schmutz J."/>
            <person name="Tran D."/>
            <person name="Hathwaick L.T."/>
            <person name="Yim W.C."/>
            <person name="Jenkins J."/>
            <person name="Mckie-Krisberg Z.M."/>
            <person name="Prochnik S."/>
            <person name="Lindquist E."/>
            <person name="Dockter R.B."/>
            <person name="Adam C."/>
            <person name="Molina H."/>
            <person name="Bunkerborg J."/>
            <person name="Jin E."/>
            <person name="Buchheim M."/>
            <person name="Magnuson J."/>
        </authorList>
    </citation>
    <scope>NUCLEOTIDE SEQUENCE</scope>
    <source>
        <strain evidence="6">CCAP 19/18</strain>
    </source>
</reference>
<feature type="transmembrane region" description="Helical" evidence="4">
    <location>
        <begin position="348"/>
        <end position="369"/>
    </location>
</feature>
<evidence type="ECO:0000313" key="6">
    <source>
        <dbReference type="EMBL" id="KAF5836837.1"/>
    </source>
</evidence>
<keyword evidence="4" id="KW-1133">Transmembrane helix</keyword>
<evidence type="ECO:0000256" key="1">
    <source>
        <dbReference type="ARBA" id="ARBA00022826"/>
    </source>
</evidence>
<dbReference type="InterPro" id="IPR018490">
    <property type="entry name" value="cNMP-bd_dom_sf"/>
</dbReference>
<keyword evidence="2" id="KW-0851">Voltage-gated channel</keyword>
<dbReference type="InterPro" id="IPR045319">
    <property type="entry name" value="KAT/AKT"/>
</dbReference>
<feature type="transmembrane region" description="Helical" evidence="4">
    <location>
        <begin position="150"/>
        <end position="174"/>
    </location>
</feature>
<evidence type="ECO:0000256" key="3">
    <source>
        <dbReference type="SAM" id="MobiDB-lite"/>
    </source>
</evidence>
<feature type="transmembrane region" description="Helical" evidence="4">
    <location>
        <begin position="269"/>
        <end position="298"/>
    </location>
</feature>
<keyword evidence="2" id="KW-0813">Transport</keyword>
<keyword evidence="2" id="KW-0407">Ion channel</keyword>
<dbReference type="Gene3D" id="1.10.287.70">
    <property type="match status" value="1"/>
</dbReference>
<keyword evidence="2" id="KW-0406">Ion transport</keyword>
<feature type="transmembrane region" description="Helical" evidence="4">
    <location>
        <begin position="318"/>
        <end position="336"/>
    </location>
</feature>
<dbReference type="EMBL" id="MU069640">
    <property type="protein sequence ID" value="KAF5836837.1"/>
    <property type="molecule type" value="Genomic_DNA"/>
</dbReference>
<dbReference type="SUPFAM" id="SSF51206">
    <property type="entry name" value="cAMP-binding domain-like"/>
    <property type="match status" value="1"/>
</dbReference>
<dbReference type="InterPro" id="IPR000595">
    <property type="entry name" value="cNMP-bd_dom"/>
</dbReference>
<dbReference type="InterPro" id="IPR013099">
    <property type="entry name" value="K_chnl_dom"/>
</dbReference>
<keyword evidence="1" id="KW-0633">Potassium transport</keyword>
<evidence type="ECO:0000259" key="5">
    <source>
        <dbReference type="PROSITE" id="PS50042"/>
    </source>
</evidence>
<gene>
    <name evidence="6" type="ORF">DUNSADRAFT_5328</name>
</gene>
<comment type="caution">
    <text evidence="6">The sequence shown here is derived from an EMBL/GenBank/DDBJ whole genome shotgun (WGS) entry which is preliminary data.</text>
</comment>
<proteinExistence type="predicted"/>
<keyword evidence="1" id="KW-0630">Potassium</keyword>
<keyword evidence="4" id="KW-0812">Transmembrane</keyword>
<dbReference type="InterPro" id="IPR014710">
    <property type="entry name" value="RmlC-like_jellyroll"/>
</dbReference>
<feature type="domain" description="Cyclic nucleotide-binding" evidence="5">
    <location>
        <begin position="455"/>
        <end position="558"/>
    </location>
</feature>
<name>A0ABQ7GQF3_DUNSA</name>
<dbReference type="SUPFAM" id="SSF81324">
    <property type="entry name" value="Voltage-gated potassium channels"/>
    <property type="match status" value="1"/>
</dbReference>
<organism evidence="6 7">
    <name type="scientific">Dunaliella salina</name>
    <name type="common">Green alga</name>
    <name type="synonym">Protococcus salinus</name>
    <dbReference type="NCBI Taxonomy" id="3046"/>
    <lineage>
        <taxon>Eukaryota</taxon>
        <taxon>Viridiplantae</taxon>
        <taxon>Chlorophyta</taxon>
        <taxon>core chlorophytes</taxon>
        <taxon>Chlorophyceae</taxon>
        <taxon>CS clade</taxon>
        <taxon>Chlamydomonadales</taxon>
        <taxon>Dunaliellaceae</taxon>
        <taxon>Dunaliella</taxon>
    </lineage>
</organism>
<feature type="transmembrane region" description="Helical" evidence="4">
    <location>
        <begin position="195"/>
        <end position="212"/>
    </location>
</feature>
<dbReference type="PROSITE" id="PS50042">
    <property type="entry name" value="CNMP_BINDING_3"/>
    <property type="match status" value="1"/>
</dbReference>
<evidence type="ECO:0000313" key="7">
    <source>
        <dbReference type="Proteomes" id="UP000815325"/>
    </source>
</evidence>
<protein>
    <recommendedName>
        <fullName evidence="5">Cyclic nucleotide-binding domain-containing protein</fullName>
    </recommendedName>
</protein>
<dbReference type="CDD" id="cd00038">
    <property type="entry name" value="CAP_ED"/>
    <property type="match status" value="1"/>
</dbReference>
<dbReference type="PANTHER" id="PTHR45743:SF2">
    <property type="entry name" value="POTASSIUM CHANNEL AKT1"/>
    <property type="match status" value="1"/>
</dbReference>
<feature type="compositionally biased region" description="Low complexity" evidence="3">
    <location>
        <begin position="670"/>
        <end position="685"/>
    </location>
</feature>
<accession>A0ABQ7GQF3</accession>
<keyword evidence="7" id="KW-1185">Reference proteome</keyword>
<sequence>MPEGTAQKGRGEVEQAHLCNGFQGSEPAGGLPHRPARPQATKLGTDFDFEVVREDDYGLFGLIARHIGVSKSTWDDHNAWCKQQAETGHPPRRSIFMVPVVPPYTPFAAVWSGFMTLVDLIYTAYWVPLGVAFCTEGFGNLAYKCTSADLLGGCIYTLNMLFGFQFGCIITYDYKKMEVRDGIRVALYYVKYGRFWLDVLAVIPFIYLLIIIGTPSLENDDRRFWIGILSLIRLVRLLRLVSVSKVVVMDAMSGKYHDITTKYLSVMQLYTLLLAYLLSVLINLEACIMLLIATLVGLENSFLTSVEWEDFTEVPEPYRWYTAIYWVITTSTTTGYGDFTPRNAAEQVFANIYMMIGMMMFGLMVGTIANALTRASAQAATLHSFRKKLSQVTKWLEDHKIPERTQKQVQTYFTEVWVNREETSLDSEIFSDLPSSLRAKVAQYVTTDLVLQMHVLRDQESGLQELIAQHLRPVDVTPGHDVCRQGEEGDRLWICAEGDLVAVQHQTEPQFLNTPCMFGESIILADSLPAFRLRPWTVRTMGVVRLWELKVTDLWPIMRMYPQFQEDFLEFVRSMLLTELGFTGAANQDDTWCESVVSISTALMKQSQAVADQAVLELRQANLEDGSLQELLDGLLEFSAIKTNRITLRTPLQVQLEQLEAEQQQQEYESLLQQQQRQQQQQQQQHSDGDGDVGAERSESPERAEAQSVPEHFPHHGWQQDGPAGRGSSESSQGIGRRGSQLVDDSALEQSSIRFDSCGGAGAVADGGVLSPVDPDTGAVSTSHPTEVAMPPSSQPTGPSHPPPPPPRRRRSWLHHGGFPPTEHEAMSAEGAPAADQVAPHQDSQLHGLGSGAGLQGQHIAGTLGMQHKPAPPHQQQQQALATNPLAPPSLQALVAAHSHPGPPPNMPIQTLTPTCTACGHARCPACGHGLPVQAPTATAASGLQGQHVGAPGGPGLLVHPGARYPLSPSGALGTPLWEPPHLPNDPLQAPIHPGHADYMGTCGGHFTAFPRLQYRDGLQLPPLAPPGAFYGNAEGRGSSLLPLLGVRGRGRRMGPSNVRTSPEVQLWQPEGRSSMPRGIRTMSLANRPGQSALGTSSIPVANFGEGYGIWG</sequence>